<keyword evidence="4" id="KW-1185">Reference proteome</keyword>
<dbReference type="EMBL" id="CAXLJM020000048">
    <property type="protein sequence ID" value="CAL8112467.1"/>
    <property type="molecule type" value="Genomic_DNA"/>
</dbReference>
<evidence type="ECO:0000313" key="4">
    <source>
        <dbReference type="Proteomes" id="UP001642540"/>
    </source>
</evidence>
<evidence type="ECO:0000256" key="2">
    <source>
        <dbReference type="SAM" id="SignalP"/>
    </source>
</evidence>
<feature type="transmembrane region" description="Helical" evidence="1">
    <location>
        <begin position="433"/>
        <end position="455"/>
    </location>
</feature>
<evidence type="ECO:0000313" key="3">
    <source>
        <dbReference type="EMBL" id="CAL8112467.1"/>
    </source>
</evidence>
<comment type="caution">
    <text evidence="3">The sequence shown here is derived from an EMBL/GenBank/DDBJ whole genome shotgun (WGS) entry which is preliminary data.</text>
</comment>
<keyword evidence="1" id="KW-0812">Transmembrane</keyword>
<evidence type="ECO:0000256" key="1">
    <source>
        <dbReference type="SAM" id="Phobius"/>
    </source>
</evidence>
<feature type="transmembrane region" description="Helical" evidence="1">
    <location>
        <begin position="390"/>
        <end position="412"/>
    </location>
</feature>
<organism evidence="3 4">
    <name type="scientific">Orchesella dallaii</name>
    <dbReference type="NCBI Taxonomy" id="48710"/>
    <lineage>
        <taxon>Eukaryota</taxon>
        <taxon>Metazoa</taxon>
        <taxon>Ecdysozoa</taxon>
        <taxon>Arthropoda</taxon>
        <taxon>Hexapoda</taxon>
        <taxon>Collembola</taxon>
        <taxon>Entomobryomorpha</taxon>
        <taxon>Entomobryoidea</taxon>
        <taxon>Orchesellidae</taxon>
        <taxon>Orchesellinae</taxon>
        <taxon>Orchesella</taxon>
    </lineage>
</organism>
<keyword evidence="2" id="KW-0732">Signal</keyword>
<feature type="transmembrane region" description="Helical" evidence="1">
    <location>
        <begin position="635"/>
        <end position="655"/>
    </location>
</feature>
<name>A0ABP1QV38_9HEXA</name>
<keyword evidence="1" id="KW-1133">Transmembrane helix</keyword>
<protein>
    <submittedName>
        <fullName evidence="3">Uncharacterized protein</fullName>
    </submittedName>
</protein>
<sequence>MKTSPSRIKFLLLIFTIIQSTTAPFSLDLSINRLKYSVCTVYVDASAIPMYRTIDHEVFKKVIVENQQRLDLLWVIVKTTILVTTNDGKLLANTGSNYIADRVKYSTKSCNVILTDLSEITSPPFLMHRHERFYFDNWSSWLYRVAGGRNFPLNRKPTFLFALTYNHYWGIRDYTRDQALASPVLTFILEFKALGNFELISCKWVCIHCFIDKEIFHIENPFTAELTKFLLAGYPEPTFLEIFQKRPQYVTELWPAQDSRIDKVFCLFPTKELAKNICNQAVRANLLSECLQPNAIIISEMSRILNFTMIFGGAIPPGGDVYHFKGLILQVTAGKTWKLEHSHNLMDSGKGTDETIMEDKAFWRCGYCERKMKFSPHDIFKILGGSFDKYTWLAICASVLAVFIYSKLVFFGKKFNKTTEIVLEIFSMLLQQGIIHFQGYKMAVVFASFLLAFFYTDDMTGKMIAPPSTQLKETLTELLNGGLKIVKHPNDQFDLTRIQFADKLYLHLRRENFEGDIFSMKYWQNFTAEAVYSPGTISQEIVTSIFQPLGAFTKYRTMENCDVLKKQYEVGSSYIRAFAINRRQISRVLKGLYFESGVRIFWTQIINQADIRAANNNDGKKLKERVVALVVDDRVVSVILVWVGLLAFSCAIFVIEVDKLFTTIHQLWMKPHRVADSLQKYVAFLFKANSSSHLIDVDQRRFVTKEEKQYLLDQQLITIPKSKRKHYICDECLKTLRTLVEPPR</sequence>
<gene>
    <name evidence="3" type="ORF">ODALV1_LOCUS15662</name>
</gene>
<feature type="signal peptide" evidence="2">
    <location>
        <begin position="1"/>
        <end position="23"/>
    </location>
</feature>
<dbReference type="Proteomes" id="UP001642540">
    <property type="component" value="Unassembled WGS sequence"/>
</dbReference>
<accession>A0ABP1QV38</accession>
<keyword evidence="1" id="KW-0472">Membrane</keyword>
<proteinExistence type="predicted"/>
<reference evidence="3 4" key="1">
    <citation type="submission" date="2024-08" db="EMBL/GenBank/DDBJ databases">
        <authorList>
            <person name="Cucini C."/>
            <person name="Frati F."/>
        </authorList>
    </citation>
    <scope>NUCLEOTIDE SEQUENCE [LARGE SCALE GENOMIC DNA]</scope>
</reference>
<feature type="chain" id="PRO_5046216809" evidence="2">
    <location>
        <begin position="24"/>
        <end position="744"/>
    </location>
</feature>